<dbReference type="AlphaFoldDB" id="A0AAV2SBE3"/>
<evidence type="ECO:0000313" key="2">
    <source>
        <dbReference type="Proteomes" id="UP001497623"/>
    </source>
</evidence>
<dbReference type="Proteomes" id="UP001497623">
    <property type="component" value="Unassembled WGS sequence"/>
</dbReference>
<sequence>VNITEKLAKDQATTKKCISMQEKMFIEFYDMGEYVTEGLINVTSTVKSSIIEEINTKIINISAMINASDSILLDYVKLNNKDIKNLQETTVEEIQTTINNFKGSAEKSLEEIKK</sequence>
<name>A0AAV2SBE3_MEGNR</name>
<accession>A0AAV2SBE3</accession>
<feature type="non-terminal residue" evidence="1">
    <location>
        <position position="1"/>
    </location>
</feature>
<evidence type="ECO:0000313" key="1">
    <source>
        <dbReference type="EMBL" id="CAL4175839.1"/>
    </source>
</evidence>
<comment type="caution">
    <text evidence="1">The sequence shown here is derived from an EMBL/GenBank/DDBJ whole genome shotgun (WGS) entry which is preliminary data.</text>
</comment>
<reference evidence="1 2" key="1">
    <citation type="submission" date="2024-05" db="EMBL/GenBank/DDBJ databases">
        <authorList>
            <person name="Wallberg A."/>
        </authorList>
    </citation>
    <scope>NUCLEOTIDE SEQUENCE [LARGE SCALE GENOMIC DNA]</scope>
</reference>
<proteinExistence type="predicted"/>
<organism evidence="1 2">
    <name type="scientific">Meganyctiphanes norvegica</name>
    <name type="common">Northern krill</name>
    <name type="synonym">Thysanopoda norvegica</name>
    <dbReference type="NCBI Taxonomy" id="48144"/>
    <lineage>
        <taxon>Eukaryota</taxon>
        <taxon>Metazoa</taxon>
        <taxon>Ecdysozoa</taxon>
        <taxon>Arthropoda</taxon>
        <taxon>Crustacea</taxon>
        <taxon>Multicrustacea</taxon>
        <taxon>Malacostraca</taxon>
        <taxon>Eumalacostraca</taxon>
        <taxon>Eucarida</taxon>
        <taxon>Euphausiacea</taxon>
        <taxon>Euphausiidae</taxon>
        <taxon>Meganyctiphanes</taxon>
    </lineage>
</organism>
<gene>
    <name evidence="1" type="ORF">MNOR_LOCUS34687</name>
</gene>
<feature type="non-terminal residue" evidence="1">
    <location>
        <position position="114"/>
    </location>
</feature>
<keyword evidence="2" id="KW-1185">Reference proteome</keyword>
<protein>
    <submittedName>
        <fullName evidence="1">Uncharacterized protein</fullName>
    </submittedName>
</protein>
<dbReference type="EMBL" id="CAXKWB010054433">
    <property type="protein sequence ID" value="CAL4175839.1"/>
    <property type="molecule type" value="Genomic_DNA"/>
</dbReference>